<dbReference type="InterPro" id="IPR001789">
    <property type="entry name" value="Sig_transdc_resp-reg_receiver"/>
</dbReference>
<feature type="modified residue" description="4-aspartylphosphate" evidence="3">
    <location>
        <position position="55"/>
    </location>
</feature>
<evidence type="ECO:0000256" key="1">
    <source>
        <dbReference type="ARBA" id="ARBA00018672"/>
    </source>
</evidence>
<evidence type="ECO:0000256" key="3">
    <source>
        <dbReference type="PROSITE-ProRule" id="PRU00169"/>
    </source>
</evidence>
<dbReference type="SUPFAM" id="SSF52172">
    <property type="entry name" value="CheY-like"/>
    <property type="match status" value="1"/>
</dbReference>
<dbReference type="InterPro" id="IPR013972">
    <property type="entry name" value="YcbB"/>
</dbReference>
<proteinExistence type="predicted"/>
<keyword evidence="3" id="KW-0597">Phosphoprotein</keyword>
<feature type="domain" description="Response regulatory" evidence="4">
    <location>
        <begin position="4"/>
        <end position="121"/>
    </location>
</feature>
<dbReference type="RefSeq" id="WP_338536804.1">
    <property type="nucleotide sequence ID" value="NZ_AP028654.1"/>
</dbReference>
<keyword evidence="6" id="KW-1185">Reference proteome</keyword>
<dbReference type="PANTHER" id="PTHR43228">
    <property type="entry name" value="TWO-COMPONENT RESPONSE REGULATOR"/>
    <property type="match status" value="1"/>
</dbReference>
<dbReference type="GO" id="GO:0000160">
    <property type="term" value="P:phosphorelay signal transduction system"/>
    <property type="evidence" value="ECO:0007669"/>
    <property type="project" value="InterPro"/>
</dbReference>
<reference evidence="5 6" key="1">
    <citation type="submission" date="2023-08" db="EMBL/GenBank/DDBJ databases">
        <title>Helicovermis profunda gen. nov., sp. nov., a novel mesophilic, fermentative bacterium within the Bacillota from a deep-sea hydrothermal vent chimney.</title>
        <authorList>
            <person name="Miyazaki U."/>
            <person name="Mizutani D."/>
            <person name="Hashimoto Y."/>
            <person name="Tame A."/>
            <person name="Sawayama S."/>
            <person name="Miyazaki J."/>
            <person name="Takai K."/>
            <person name="Nakagawa S."/>
        </authorList>
    </citation>
    <scope>NUCLEOTIDE SEQUENCE [LARGE SCALE GENOMIC DNA]</scope>
    <source>
        <strain evidence="5 6">S502</strain>
    </source>
</reference>
<gene>
    <name evidence="5" type="ORF">HLPR_08180</name>
</gene>
<dbReference type="InterPro" id="IPR052048">
    <property type="entry name" value="ST_Response_Regulator"/>
</dbReference>
<sequence>MAQRMYIVDDDKSIRVMIKNIIEDNDLGVIIGQANDGEIAYKQISSIYPDIVLIDLLLPSLDGIEIIKKVKNEINHDMIFIMISEVSSDNMITEAYEAGIEFFISKPINVLEVVTVIKRAIESQNLRNVLNQLKNTYSIDSRKNVTAPITNSSRRNTMKIYSELGITGESGCNDLANIIEIIVNERKTNNHFNKYNMKEIYLELNKRFYSENSIKTIKAIEQRIRRTVIVALNNIANIGIEDFSNYKFEKYSSVLFDFSDIRLEMDYIRGKSKQRGKINIKTFIEGTINLLKD</sequence>
<dbReference type="Gene3D" id="3.40.50.2300">
    <property type="match status" value="1"/>
</dbReference>
<comment type="function">
    <text evidence="2">May play the central regulatory role in sporulation. It may be an element of the effector pathway responsible for the activation of sporulation genes in response to nutritional stress. Spo0A may act in concert with spo0H (a sigma factor) to control the expression of some genes that are critical to the sporulation process.</text>
</comment>
<evidence type="ECO:0000259" key="4">
    <source>
        <dbReference type="PROSITE" id="PS50110"/>
    </source>
</evidence>
<dbReference type="SMART" id="SM00448">
    <property type="entry name" value="REC"/>
    <property type="match status" value="1"/>
</dbReference>
<evidence type="ECO:0000313" key="5">
    <source>
        <dbReference type="EMBL" id="BEP28487.1"/>
    </source>
</evidence>
<organism evidence="5 6">
    <name type="scientific">Helicovermis profundi</name>
    <dbReference type="NCBI Taxonomy" id="3065157"/>
    <lineage>
        <taxon>Bacteria</taxon>
        <taxon>Bacillati</taxon>
        <taxon>Bacillota</taxon>
        <taxon>Clostridia</taxon>
        <taxon>Helicovermis</taxon>
    </lineage>
</organism>
<dbReference type="EMBL" id="AP028654">
    <property type="protein sequence ID" value="BEP28487.1"/>
    <property type="molecule type" value="Genomic_DNA"/>
</dbReference>
<dbReference type="KEGG" id="hprf:HLPR_08180"/>
<name>A0AAU9ED21_9FIRM</name>
<dbReference type="Pfam" id="PF00072">
    <property type="entry name" value="Response_reg"/>
    <property type="match status" value="1"/>
</dbReference>
<protein>
    <recommendedName>
        <fullName evidence="1">Stage 0 sporulation protein A homolog</fullName>
    </recommendedName>
</protein>
<dbReference type="PANTHER" id="PTHR43228:SF8">
    <property type="entry name" value="TRANSCRIPTIONAL REGULATORY PROTEIN GLNL"/>
    <property type="match status" value="1"/>
</dbReference>
<evidence type="ECO:0000313" key="6">
    <source>
        <dbReference type="Proteomes" id="UP001321786"/>
    </source>
</evidence>
<dbReference type="AlphaFoldDB" id="A0AAU9ED21"/>
<dbReference type="Pfam" id="PF08664">
    <property type="entry name" value="YcbB"/>
    <property type="match status" value="1"/>
</dbReference>
<accession>A0AAU9ED21</accession>
<dbReference type="PROSITE" id="PS50110">
    <property type="entry name" value="RESPONSE_REGULATORY"/>
    <property type="match status" value="1"/>
</dbReference>
<dbReference type="Proteomes" id="UP001321786">
    <property type="component" value="Chromosome"/>
</dbReference>
<dbReference type="InterPro" id="IPR011006">
    <property type="entry name" value="CheY-like_superfamily"/>
</dbReference>
<evidence type="ECO:0000256" key="2">
    <source>
        <dbReference type="ARBA" id="ARBA00024867"/>
    </source>
</evidence>